<sequence>MNIDPFWATFFVVLGGVIGKLIDFLMGRQRNQLEEKVHFINDIQEEILRLQTRVTHLEKQNYDLLVKMAELQAENGRLQAENEWLKEKVNEMEQKH</sequence>
<dbReference type="EMBL" id="JABAGO010000001">
    <property type="protein sequence ID" value="NME96989.1"/>
    <property type="molecule type" value="Genomic_DNA"/>
</dbReference>
<keyword evidence="2" id="KW-0472">Membrane</keyword>
<dbReference type="Proteomes" id="UP000561326">
    <property type="component" value="Unassembled WGS sequence"/>
</dbReference>
<keyword evidence="2" id="KW-1133">Transmembrane helix</keyword>
<dbReference type="AlphaFoldDB" id="A0A848CRK2"/>
<name>A0A848CRK2_ANEAE</name>
<gene>
    <name evidence="3" type="ORF">HF838_01840</name>
</gene>
<keyword evidence="1" id="KW-0175">Coiled coil</keyword>
<reference evidence="3 4" key="1">
    <citation type="submission" date="2020-04" db="EMBL/GenBank/DDBJ databases">
        <authorList>
            <person name="Hitch T.C.A."/>
            <person name="Wylensek D."/>
            <person name="Clavel T."/>
        </authorList>
    </citation>
    <scope>NUCLEOTIDE SEQUENCE [LARGE SCALE GENOMIC DNA]</scope>
    <source>
        <strain evidence="3 4">WB01_D5_05</strain>
    </source>
</reference>
<accession>A0A848CRK2</accession>
<evidence type="ECO:0000313" key="3">
    <source>
        <dbReference type="EMBL" id="NME96989.1"/>
    </source>
</evidence>
<dbReference type="OrthoDB" id="9812980at2"/>
<keyword evidence="2" id="KW-0812">Transmembrane</keyword>
<comment type="caution">
    <text evidence="3">The sequence shown here is derived from an EMBL/GenBank/DDBJ whole genome shotgun (WGS) entry which is preliminary data.</text>
</comment>
<proteinExistence type="predicted"/>
<dbReference type="GeneID" id="92837510"/>
<protein>
    <submittedName>
        <fullName evidence="3">Uncharacterized protein</fullName>
    </submittedName>
</protein>
<evidence type="ECO:0000256" key="1">
    <source>
        <dbReference type="SAM" id="Coils"/>
    </source>
</evidence>
<feature type="transmembrane region" description="Helical" evidence="2">
    <location>
        <begin position="6"/>
        <end position="26"/>
    </location>
</feature>
<dbReference type="RefSeq" id="WP_021619387.1">
    <property type="nucleotide sequence ID" value="NZ_CABKST010000033.1"/>
</dbReference>
<evidence type="ECO:0000256" key="2">
    <source>
        <dbReference type="SAM" id="Phobius"/>
    </source>
</evidence>
<evidence type="ECO:0000313" key="4">
    <source>
        <dbReference type="Proteomes" id="UP000561326"/>
    </source>
</evidence>
<feature type="coiled-coil region" evidence="1">
    <location>
        <begin position="40"/>
        <end position="95"/>
    </location>
</feature>
<organism evidence="3 4">
    <name type="scientific">Aneurinibacillus aneurinilyticus</name>
    <name type="common">Bacillus aneurinolyticus</name>
    <dbReference type="NCBI Taxonomy" id="1391"/>
    <lineage>
        <taxon>Bacteria</taxon>
        <taxon>Bacillati</taxon>
        <taxon>Bacillota</taxon>
        <taxon>Bacilli</taxon>
        <taxon>Bacillales</taxon>
        <taxon>Paenibacillaceae</taxon>
        <taxon>Aneurinibacillus group</taxon>
        <taxon>Aneurinibacillus</taxon>
    </lineage>
</organism>